<sequence>MGSHLQNFPGIPPLHPPSPITRPGNLTTPESSVSELKVRVTGRLRLWKVSPGGAERLSGFEVGDWVRFKPRLGTRPGGTTLLKRHLLQILRLNRYLKCEWEKLREDVSSWKSVAPGSGFVVQGIRYDGDNWGSLYVGFSGEQERWAGPTSHLERAERLMIGQKVRVKLSVKQPRLGWSGHTHGSGARRG</sequence>
<dbReference type="STRING" id="43335.A0A4U5QE96"/>
<evidence type="ECO:0000256" key="1">
    <source>
        <dbReference type="SAM" id="MobiDB-lite"/>
    </source>
</evidence>
<proteinExistence type="predicted"/>
<dbReference type="GO" id="GO:0006952">
    <property type="term" value="P:defense response"/>
    <property type="evidence" value="ECO:0007669"/>
    <property type="project" value="InterPro"/>
</dbReference>
<dbReference type="PANTHER" id="PTHR46960:SF1">
    <property type="entry name" value="E3 UBIQUITIN-PROTEIN LIGASE KEG"/>
    <property type="match status" value="1"/>
</dbReference>
<feature type="region of interest" description="Disordered" evidence="1">
    <location>
        <begin position="1"/>
        <end position="33"/>
    </location>
</feature>
<dbReference type="GO" id="GO:0009788">
    <property type="term" value="P:negative regulation of abscisic acid-activated signaling pathway"/>
    <property type="evidence" value="ECO:0007669"/>
    <property type="project" value="TreeGrafter"/>
</dbReference>
<reference evidence="2" key="1">
    <citation type="submission" date="2018-10" db="EMBL/GenBank/DDBJ databases">
        <title>Population genomic analysis revealed the cold adaptation of white poplar.</title>
        <authorList>
            <person name="Liu Y.-J."/>
        </authorList>
    </citation>
    <scope>NUCLEOTIDE SEQUENCE [LARGE SCALE GENOMIC DNA]</scope>
    <source>
        <strain evidence="2">PAL-ZL1</strain>
    </source>
</reference>
<dbReference type="EMBL" id="RCHU01000292">
    <property type="protein sequence ID" value="TKS08858.1"/>
    <property type="molecule type" value="Genomic_DNA"/>
</dbReference>
<dbReference type="GO" id="GO:0005802">
    <property type="term" value="C:trans-Golgi network"/>
    <property type="evidence" value="ECO:0007669"/>
    <property type="project" value="TreeGrafter"/>
</dbReference>
<comment type="caution">
    <text evidence="2">The sequence shown here is derived from an EMBL/GenBank/DDBJ whole genome shotgun (WGS) entry which is preliminary data.</text>
</comment>
<dbReference type="GO" id="GO:0005769">
    <property type="term" value="C:early endosome"/>
    <property type="evidence" value="ECO:0007669"/>
    <property type="project" value="TreeGrafter"/>
</dbReference>
<feature type="compositionally biased region" description="Polar residues" evidence="1">
    <location>
        <begin position="24"/>
        <end position="33"/>
    </location>
</feature>
<organism evidence="2">
    <name type="scientific">Populus alba</name>
    <name type="common">White poplar</name>
    <dbReference type="NCBI Taxonomy" id="43335"/>
    <lineage>
        <taxon>Eukaryota</taxon>
        <taxon>Viridiplantae</taxon>
        <taxon>Streptophyta</taxon>
        <taxon>Embryophyta</taxon>
        <taxon>Tracheophyta</taxon>
        <taxon>Spermatophyta</taxon>
        <taxon>Magnoliopsida</taxon>
        <taxon>eudicotyledons</taxon>
        <taxon>Gunneridae</taxon>
        <taxon>Pentapetalae</taxon>
        <taxon>rosids</taxon>
        <taxon>fabids</taxon>
        <taxon>Malpighiales</taxon>
        <taxon>Salicaceae</taxon>
        <taxon>Saliceae</taxon>
        <taxon>Populus</taxon>
    </lineage>
</organism>
<protein>
    <submittedName>
        <fullName evidence="2">E3 ubiquitin-protein ligase KEG isoform X2</fullName>
    </submittedName>
</protein>
<dbReference type="PANTHER" id="PTHR46960">
    <property type="entry name" value="E3 UBIQUITIN-PROTEIN LIGASE KEG"/>
    <property type="match status" value="1"/>
</dbReference>
<evidence type="ECO:0000313" key="2">
    <source>
        <dbReference type="EMBL" id="TKS08858.1"/>
    </source>
</evidence>
<dbReference type="GO" id="GO:0016567">
    <property type="term" value="P:protein ubiquitination"/>
    <property type="evidence" value="ECO:0007669"/>
    <property type="project" value="UniProtKB-UniPathway"/>
</dbReference>
<dbReference type="InterPro" id="IPR044584">
    <property type="entry name" value="KEG"/>
</dbReference>
<accession>A0A4U5QE96</accession>
<feature type="compositionally biased region" description="Pro residues" evidence="1">
    <location>
        <begin position="10"/>
        <end position="20"/>
    </location>
</feature>
<dbReference type="AlphaFoldDB" id="A0A4U5QE96"/>
<name>A0A4U5QE96_POPAL</name>
<gene>
    <name evidence="2" type="ORF">D5086_0000101570</name>
</gene>
<dbReference type="GO" id="GO:0004842">
    <property type="term" value="F:ubiquitin-protein transferase activity"/>
    <property type="evidence" value="ECO:0007669"/>
    <property type="project" value="InterPro"/>
</dbReference>
<dbReference type="GO" id="GO:0045324">
    <property type="term" value="P:late endosome to vacuole transport"/>
    <property type="evidence" value="ECO:0007669"/>
    <property type="project" value="TreeGrafter"/>
</dbReference>
<dbReference type="UniPathway" id="UPA00143"/>
<dbReference type="GO" id="GO:0009738">
    <property type="term" value="P:abscisic acid-activated signaling pathway"/>
    <property type="evidence" value="ECO:0007669"/>
    <property type="project" value="InterPro"/>
</dbReference>